<sequence length="125" mass="13894">MIRRERGRSLHHISCSFLPHLPKGNERDVGTCQPDPNTRRETGCRLLTSDPRTLDSVGTLEPPPPPPSQVGVGRLERREAGNIPAKIKREQLLLHPVSPGGHEGALIRPLVEDIDPPGDEELRLW</sequence>
<dbReference type="AlphaFoldDB" id="A0A5B7IR24"/>
<gene>
    <name evidence="2" type="ORF">E2C01_082890</name>
</gene>
<accession>A0A5B7IR24</accession>
<feature type="region of interest" description="Disordered" evidence="1">
    <location>
        <begin position="21"/>
        <end position="74"/>
    </location>
</feature>
<evidence type="ECO:0000313" key="2">
    <source>
        <dbReference type="EMBL" id="MPC88001.1"/>
    </source>
</evidence>
<evidence type="ECO:0000313" key="3">
    <source>
        <dbReference type="Proteomes" id="UP000324222"/>
    </source>
</evidence>
<dbReference type="EMBL" id="VSRR010076295">
    <property type="protein sequence ID" value="MPC88001.1"/>
    <property type="molecule type" value="Genomic_DNA"/>
</dbReference>
<comment type="caution">
    <text evidence="2">The sequence shown here is derived from an EMBL/GenBank/DDBJ whole genome shotgun (WGS) entry which is preliminary data.</text>
</comment>
<name>A0A5B7IR24_PORTR</name>
<dbReference type="Proteomes" id="UP000324222">
    <property type="component" value="Unassembled WGS sequence"/>
</dbReference>
<evidence type="ECO:0000256" key="1">
    <source>
        <dbReference type="SAM" id="MobiDB-lite"/>
    </source>
</evidence>
<keyword evidence="3" id="KW-1185">Reference proteome</keyword>
<proteinExistence type="predicted"/>
<protein>
    <submittedName>
        <fullName evidence="2">Uncharacterized protein</fullName>
    </submittedName>
</protein>
<organism evidence="2 3">
    <name type="scientific">Portunus trituberculatus</name>
    <name type="common">Swimming crab</name>
    <name type="synonym">Neptunus trituberculatus</name>
    <dbReference type="NCBI Taxonomy" id="210409"/>
    <lineage>
        <taxon>Eukaryota</taxon>
        <taxon>Metazoa</taxon>
        <taxon>Ecdysozoa</taxon>
        <taxon>Arthropoda</taxon>
        <taxon>Crustacea</taxon>
        <taxon>Multicrustacea</taxon>
        <taxon>Malacostraca</taxon>
        <taxon>Eumalacostraca</taxon>
        <taxon>Eucarida</taxon>
        <taxon>Decapoda</taxon>
        <taxon>Pleocyemata</taxon>
        <taxon>Brachyura</taxon>
        <taxon>Eubrachyura</taxon>
        <taxon>Portunoidea</taxon>
        <taxon>Portunidae</taxon>
        <taxon>Portuninae</taxon>
        <taxon>Portunus</taxon>
    </lineage>
</organism>
<feature type="region of interest" description="Disordered" evidence="1">
    <location>
        <begin position="106"/>
        <end position="125"/>
    </location>
</feature>
<reference evidence="2 3" key="1">
    <citation type="submission" date="2019-05" db="EMBL/GenBank/DDBJ databases">
        <title>Another draft genome of Portunus trituberculatus and its Hox gene families provides insights of decapod evolution.</title>
        <authorList>
            <person name="Jeong J.-H."/>
            <person name="Song I."/>
            <person name="Kim S."/>
            <person name="Choi T."/>
            <person name="Kim D."/>
            <person name="Ryu S."/>
            <person name="Kim W."/>
        </authorList>
    </citation>
    <scope>NUCLEOTIDE SEQUENCE [LARGE SCALE GENOMIC DNA]</scope>
    <source>
        <tissue evidence="2">Muscle</tissue>
    </source>
</reference>